<accession>A0A5S4FK77</accession>
<dbReference type="GO" id="GO:0003677">
    <property type="term" value="F:DNA binding"/>
    <property type="evidence" value="ECO:0007669"/>
    <property type="project" value="InterPro"/>
</dbReference>
<evidence type="ECO:0000313" key="2">
    <source>
        <dbReference type="EMBL" id="TMR20884.1"/>
    </source>
</evidence>
<keyword evidence="3" id="KW-1185">Reference proteome</keyword>
<feature type="domain" description="Transposase IS4-like" evidence="1">
    <location>
        <begin position="8"/>
        <end position="135"/>
    </location>
</feature>
<name>A0A5S4FK77_9ACTN</name>
<reference evidence="2 3" key="1">
    <citation type="submission" date="2019-05" db="EMBL/GenBank/DDBJ databases">
        <title>Draft genome sequence of Nonomuraea turkmeniaca DSM 43926.</title>
        <authorList>
            <person name="Saricaoglu S."/>
            <person name="Isik K."/>
        </authorList>
    </citation>
    <scope>NUCLEOTIDE SEQUENCE [LARGE SCALE GENOMIC DNA]</scope>
    <source>
        <strain evidence="2 3">DSM 43926</strain>
    </source>
</reference>
<dbReference type="EMBL" id="VCKY01000051">
    <property type="protein sequence ID" value="TMR20884.1"/>
    <property type="molecule type" value="Genomic_DNA"/>
</dbReference>
<dbReference type="OrthoDB" id="3335835at2"/>
<dbReference type="PANTHER" id="PTHR30007">
    <property type="entry name" value="PHP DOMAIN PROTEIN"/>
    <property type="match status" value="1"/>
</dbReference>
<proteinExistence type="predicted"/>
<dbReference type="Proteomes" id="UP000309128">
    <property type="component" value="Unassembled WGS sequence"/>
</dbReference>
<dbReference type="InterPro" id="IPR002559">
    <property type="entry name" value="Transposase_11"/>
</dbReference>
<sequence>MALCRSRHNGKKIAGRKRSIVTDTLGLLAAVLITAASVSDSAAGLPLLTTVAAAQPTFTKAWADSAYRTTAIDGAAKAGIDVEVVTRNPATRGFTPLPRRWVAERTLGWLMLRRRLARDYEALPSRSEAMIHIAMIDLMSRRLTGENTPTWRGT</sequence>
<dbReference type="AlphaFoldDB" id="A0A5S4FK77"/>
<dbReference type="GO" id="GO:0006313">
    <property type="term" value="P:DNA transposition"/>
    <property type="evidence" value="ECO:0007669"/>
    <property type="project" value="InterPro"/>
</dbReference>
<dbReference type="RefSeq" id="WP_138667185.1">
    <property type="nucleotide sequence ID" value="NZ_VCKY01000051.1"/>
</dbReference>
<dbReference type="Pfam" id="PF01609">
    <property type="entry name" value="DDE_Tnp_1"/>
    <property type="match status" value="1"/>
</dbReference>
<gene>
    <name evidence="2" type="ORF">ETD86_17310</name>
</gene>
<dbReference type="GO" id="GO:0004803">
    <property type="term" value="F:transposase activity"/>
    <property type="evidence" value="ECO:0007669"/>
    <property type="project" value="InterPro"/>
</dbReference>
<dbReference type="PANTHER" id="PTHR30007:SF0">
    <property type="entry name" value="TRANSPOSASE"/>
    <property type="match status" value="1"/>
</dbReference>
<comment type="caution">
    <text evidence="2">The sequence shown here is derived from an EMBL/GenBank/DDBJ whole genome shotgun (WGS) entry which is preliminary data.</text>
</comment>
<evidence type="ECO:0000313" key="3">
    <source>
        <dbReference type="Proteomes" id="UP000309128"/>
    </source>
</evidence>
<organism evidence="2 3">
    <name type="scientific">Nonomuraea turkmeniaca</name>
    <dbReference type="NCBI Taxonomy" id="103838"/>
    <lineage>
        <taxon>Bacteria</taxon>
        <taxon>Bacillati</taxon>
        <taxon>Actinomycetota</taxon>
        <taxon>Actinomycetes</taxon>
        <taxon>Streptosporangiales</taxon>
        <taxon>Streptosporangiaceae</taxon>
        <taxon>Nonomuraea</taxon>
    </lineage>
</organism>
<evidence type="ECO:0000259" key="1">
    <source>
        <dbReference type="Pfam" id="PF01609"/>
    </source>
</evidence>
<protein>
    <recommendedName>
        <fullName evidence="1">Transposase IS4-like domain-containing protein</fullName>
    </recommendedName>
</protein>